<keyword evidence="1" id="KW-0732">Signal</keyword>
<gene>
    <name evidence="2" type="ORF">E2F46_01265</name>
</gene>
<organism evidence="2 3">
    <name type="scientific">Luteimonas aestuarii</name>
    <dbReference type="NCBI Taxonomy" id="453837"/>
    <lineage>
        <taxon>Bacteria</taxon>
        <taxon>Pseudomonadati</taxon>
        <taxon>Pseudomonadota</taxon>
        <taxon>Gammaproteobacteria</taxon>
        <taxon>Lysobacterales</taxon>
        <taxon>Lysobacteraceae</taxon>
        <taxon>Luteimonas</taxon>
    </lineage>
</organism>
<dbReference type="Proteomes" id="UP000294796">
    <property type="component" value="Unassembled WGS sequence"/>
</dbReference>
<name>A0A4R5U4M7_9GAMM</name>
<sequence>MKRRSLTLTVCLVACLPWAVPLQAWAQSTPTELGNTEDAKPKSDKKRLFKAGGIGCVAGGALAFVTGKKDKALAACAAGAAVGATASYVKQQREHAEEAAEAARAAGMKAEVVTKTETVEGKQEAVLDSLRLNYDPTDMMQLDSNTQAFLDKFAGLLTKSTNGLTVVFQGTDKVACQIPIVELAKRGALSKVTVDDRCGKGEHVITVTPVPDVR</sequence>
<evidence type="ECO:0000313" key="2">
    <source>
        <dbReference type="EMBL" id="TDK28543.1"/>
    </source>
</evidence>
<evidence type="ECO:0000256" key="1">
    <source>
        <dbReference type="SAM" id="SignalP"/>
    </source>
</evidence>
<dbReference type="AlphaFoldDB" id="A0A4R5U4M7"/>
<protein>
    <recommendedName>
        <fullName evidence="4">Glycine zipper 2TM domain-containing protein</fullName>
    </recommendedName>
</protein>
<keyword evidence="3" id="KW-1185">Reference proteome</keyword>
<dbReference type="RefSeq" id="WP_133320364.1">
    <property type="nucleotide sequence ID" value="NZ_SMTF01000001.1"/>
</dbReference>
<accession>A0A4R5U4M7</accession>
<proteinExistence type="predicted"/>
<comment type="caution">
    <text evidence="2">The sequence shown here is derived from an EMBL/GenBank/DDBJ whole genome shotgun (WGS) entry which is preliminary data.</text>
</comment>
<dbReference type="OrthoDB" id="6053931at2"/>
<feature type="chain" id="PRO_5020904128" description="Glycine zipper 2TM domain-containing protein" evidence="1">
    <location>
        <begin position="27"/>
        <end position="214"/>
    </location>
</feature>
<feature type="signal peptide" evidence="1">
    <location>
        <begin position="1"/>
        <end position="26"/>
    </location>
</feature>
<evidence type="ECO:0008006" key="4">
    <source>
        <dbReference type="Google" id="ProtNLM"/>
    </source>
</evidence>
<dbReference type="EMBL" id="SMTF01000001">
    <property type="protein sequence ID" value="TDK28543.1"/>
    <property type="molecule type" value="Genomic_DNA"/>
</dbReference>
<evidence type="ECO:0000313" key="3">
    <source>
        <dbReference type="Proteomes" id="UP000294796"/>
    </source>
</evidence>
<reference evidence="2 3" key="1">
    <citation type="submission" date="2019-03" db="EMBL/GenBank/DDBJ databases">
        <title>Luteimonas zhaokaii sp.nov., isolated from the rectal contents of Plateau pika in Yushu, Qinghai Province, China.</title>
        <authorList>
            <person name="Zhang G."/>
        </authorList>
    </citation>
    <scope>NUCLEOTIDE SEQUENCE [LARGE SCALE GENOMIC DNA]</scope>
    <source>
        <strain evidence="2 3">B9</strain>
    </source>
</reference>